<dbReference type="GO" id="GO:0005829">
    <property type="term" value="C:cytosol"/>
    <property type="evidence" value="ECO:0007669"/>
    <property type="project" value="TreeGrafter"/>
</dbReference>
<dbReference type="RefSeq" id="WP_111322756.1">
    <property type="nucleotide sequence ID" value="NZ_BIFX01000001.1"/>
</dbReference>
<evidence type="ECO:0000313" key="4">
    <source>
        <dbReference type="Proteomes" id="UP000248806"/>
    </source>
</evidence>
<organism evidence="3 4">
    <name type="scientific">Thermosporothrix hazakensis</name>
    <dbReference type="NCBI Taxonomy" id="644383"/>
    <lineage>
        <taxon>Bacteria</taxon>
        <taxon>Bacillati</taxon>
        <taxon>Chloroflexota</taxon>
        <taxon>Ktedonobacteria</taxon>
        <taxon>Ktedonobacterales</taxon>
        <taxon>Thermosporotrichaceae</taxon>
        <taxon>Thermosporothrix</taxon>
    </lineage>
</organism>
<dbReference type="AlphaFoldDB" id="A0A326UA80"/>
<evidence type="ECO:0000256" key="2">
    <source>
        <dbReference type="ARBA" id="ARBA00022679"/>
    </source>
</evidence>
<comment type="caution">
    <text evidence="3">The sequence shown here is derived from an EMBL/GenBank/DDBJ whole genome shotgun (WGS) entry which is preliminary data.</text>
</comment>
<dbReference type="GO" id="GO:0008713">
    <property type="term" value="F:ADP-heptose-lipopolysaccharide heptosyltransferase activity"/>
    <property type="evidence" value="ECO:0007669"/>
    <property type="project" value="TreeGrafter"/>
</dbReference>
<keyword evidence="2 3" id="KW-0808">Transferase</keyword>
<proteinExistence type="predicted"/>
<gene>
    <name evidence="3" type="ORF">EI42_02698</name>
</gene>
<dbReference type="Gene3D" id="3.40.50.2000">
    <property type="entry name" value="Glycogen Phosphorylase B"/>
    <property type="match status" value="2"/>
</dbReference>
<dbReference type="EMBL" id="QKUF01000008">
    <property type="protein sequence ID" value="PZW29404.1"/>
    <property type="molecule type" value="Genomic_DNA"/>
</dbReference>
<dbReference type="CDD" id="cd03789">
    <property type="entry name" value="GT9_LPS_heptosyltransferase"/>
    <property type="match status" value="1"/>
</dbReference>
<dbReference type="InterPro" id="IPR002201">
    <property type="entry name" value="Glyco_trans_9"/>
</dbReference>
<dbReference type="GO" id="GO:0009244">
    <property type="term" value="P:lipopolysaccharide core region biosynthetic process"/>
    <property type="evidence" value="ECO:0007669"/>
    <property type="project" value="TreeGrafter"/>
</dbReference>
<reference evidence="3 4" key="1">
    <citation type="submission" date="2018-06" db="EMBL/GenBank/DDBJ databases">
        <title>Genomic Encyclopedia of Archaeal and Bacterial Type Strains, Phase II (KMG-II): from individual species to whole genera.</title>
        <authorList>
            <person name="Goeker M."/>
        </authorList>
    </citation>
    <scope>NUCLEOTIDE SEQUENCE [LARGE SCALE GENOMIC DNA]</scope>
    <source>
        <strain evidence="3 4">ATCC BAA-1881</strain>
    </source>
</reference>
<keyword evidence="4" id="KW-1185">Reference proteome</keyword>
<name>A0A326UA80_THEHA</name>
<dbReference type="Pfam" id="PF01075">
    <property type="entry name" value="Glyco_transf_9"/>
    <property type="match status" value="1"/>
</dbReference>
<sequence length="372" mass="40997">MVPEGSVIPDVRKIAVLRANALGDFICALPALEALRATYPRAEIVLLAKSWHQAFLRGRPGPVDRVIVIPPCAGVGMPETYQNDEEALERFFQEMARERFDLAFQIHGGGKYSNPFLLRLGARITIGLKAEDAPPLDRWLPYIFFQQEVLRYLEVASLAGAKMTVLEPRLTVTPADLAEAQRVLPEERRPLAVLHPGSGDPARRWAPERFAAVGDALYEAGARVVVTGTGSERPVVEQVIHAMRHEGYNLCDRLSIGGLAGLLTRSRVVISNDSGPLHLARAVGAATVGIYWCFNMMNYGPLSRLHHRPFVSWLLICPVCGVDRSQKSCDHHASFVNTIAQEDVVAAALDLFSKSLPSRDEAIVEKLVTNRK</sequence>
<evidence type="ECO:0000313" key="3">
    <source>
        <dbReference type="EMBL" id="PZW29404.1"/>
    </source>
</evidence>
<keyword evidence="1" id="KW-0328">Glycosyltransferase</keyword>
<dbReference type="OrthoDB" id="9807356at2"/>
<evidence type="ECO:0000256" key="1">
    <source>
        <dbReference type="ARBA" id="ARBA00022676"/>
    </source>
</evidence>
<accession>A0A326UA80</accession>
<dbReference type="Proteomes" id="UP000248806">
    <property type="component" value="Unassembled WGS sequence"/>
</dbReference>
<dbReference type="InterPro" id="IPR051199">
    <property type="entry name" value="LPS_LOS_Heptosyltrfase"/>
</dbReference>
<protein>
    <submittedName>
        <fullName evidence="3">ADP-heptose:LPS heptosyltransferase</fullName>
    </submittedName>
</protein>
<dbReference type="PANTHER" id="PTHR30160">
    <property type="entry name" value="TETRAACYLDISACCHARIDE 4'-KINASE-RELATED"/>
    <property type="match status" value="1"/>
</dbReference>
<dbReference type="PANTHER" id="PTHR30160:SF1">
    <property type="entry name" value="LIPOPOLYSACCHARIDE 1,2-N-ACETYLGLUCOSAMINETRANSFERASE-RELATED"/>
    <property type="match status" value="1"/>
</dbReference>
<dbReference type="SUPFAM" id="SSF53756">
    <property type="entry name" value="UDP-Glycosyltransferase/glycogen phosphorylase"/>
    <property type="match status" value="1"/>
</dbReference>